<feature type="binding site" evidence="10">
    <location>
        <position position="133"/>
    </location>
    <ligand>
        <name>FAD</name>
        <dbReference type="ChEBI" id="CHEBI:57692"/>
    </ligand>
</feature>
<dbReference type="RefSeq" id="WP_068610500.1">
    <property type="nucleotide sequence ID" value="NZ_CP011388.1"/>
</dbReference>
<dbReference type="OrthoDB" id="9773461at2"/>
<evidence type="ECO:0000259" key="11">
    <source>
        <dbReference type="Pfam" id="PF01619"/>
    </source>
</evidence>
<dbReference type="UniPathway" id="UPA00261">
    <property type="reaction ID" value="UER00373"/>
</dbReference>
<feature type="domain" description="Proline dehydrogenase" evidence="11">
    <location>
        <begin position="45"/>
        <end position="300"/>
    </location>
</feature>
<dbReference type="EC" id="1.5.5.2" evidence="2"/>
<evidence type="ECO:0000256" key="8">
    <source>
        <dbReference type="ARBA" id="ARBA00048779"/>
    </source>
</evidence>
<evidence type="ECO:0000256" key="9">
    <source>
        <dbReference type="PIRSR" id="PIRSR000196-1"/>
    </source>
</evidence>
<dbReference type="KEGG" id="pswu:SY83_22110"/>
<evidence type="ECO:0000256" key="3">
    <source>
        <dbReference type="ARBA" id="ARBA00022630"/>
    </source>
</evidence>
<dbReference type="GO" id="GO:0004657">
    <property type="term" value="F:proline dehydrogenase activity"/>
    <property type="evidence" value="ECO:0007669"/>
    <property type="project" value="UniProtKB-EC"/>
</dbReference>
<dbReference type="GO" id="GO:0000166">
    <property type="term" value="F:nucleotide binding"/>
    <property type="evidence" value="ECO:0007669"/>
    <property type="project" value="UniProtKB-KW"/>
</dbReference>
<dbReference type="GO" id="GO:0010133">
    <property type="term" value="P:L-proline catabolic process to L-glutamate"/>
    <property type="evidence" value="ECO:0007669"/>
    <property type="project" value="UniProtKB-UniPathway"/>
</dbReference>
<evidence type="ECO:0000256" key="4">
    <source>
        <dbReference type="ARBA" id="ARBA00022741"/>
    </source>
</evidence>
<dbReference type="Gene3D" id="3.20.20.220">
    <property type="match status" value="1"/>
</dbReference>
<sequence>MSTFFRKTILFGADLPVVKSFFTKYGMRLVAHRFVAHEQLSGACAKVAELNQRKLTSTLDFLGESVYEEKLAIDAADMVLRTFDSIANHQLKSNVSVKLTQLGLSISPELCLKLMRKIAAKAREHGNFVRIDMEDSPITQQTIDIYTTLRNEFGNAHVGLVLQSYLYRTEDDLRKLAPFKPNLRMVKGAYREPASVAYPRKADVDANYVKLVKAMLDQGCYAAVATHDVTIIDQVKAYAAARQIGRDRFEFQMLYGISTSLQQQLADEGYTVRVYTPFGEHWYPYFTRRLAERPANLLFVLKGMLRK</sequence>
<reference evidence="12 13" key="1">
    <citation type="submission" date="2015-01" db="EMBL/GenBank/DDBJ databases">
        <title>Paenibacillus swuensis/DY6/whole genome sequencing.</title>
        <authorList>
            <person name="Kim M.K."/>
            <person name="Srinivasan S."/>
            <person name="Lee J.-J."/>
        </authorList>
    </citation>
    <scope>NUCLEOTIDE SEQUENCE [LARGE SCALE GENOMIC DNA]</scope>
    <source>
        <strain evidence="12 13">DY6</strain>
    </source>
</reference>
<dbReference type="Proteomes" id="UP000076927">
    <property type="component" value="Chromosome"/>
</dbReference>
<evidence type="ECO:0000313" key="13">
    <source>
        <dbReference type="Proteomes" id="UP000076927"/>
    </source>
</evidence>
<dbReference type="EMBL" id="CP011388">
    <property type="protein sequence ID" value="ANE48530.1"/>
    <property type="molecule type" value="Genomic_DNA"/>
</dbReference>
<comment type="catalytic activity">
    <reaction evidence="8">
        <text>L-proline + a quinone = (S)-1-pyrroline-5-carboxylate + a quinol + H(+)</text>
        <dbReference type="Rhea" id="RHEA:23784"/>
        <dbReference type="ChEBI" id="CHEBI:15378"/>
        <dbReference type="ChEBI" id="CHEBI:17388"/>
        <dbReference type="ChEBI" id="CHEBI:24646"/>
        <dbReference type="ChEBI" id="CHEBI:60039"/>
        <dbReference type="ChEBI" id="CHEBI:132124"/>
        <dbReference type="EC" id="1.5.5.2"/>
    </reaction>
</comment>
<dbReference type="Pfam" id="PF01619">
    <property type="entry name" value="Pro_dh"/>
    <property type="match status" value="1"/>
</dbReference>
<dbReference type="SUPFAM" id="SSF51730">
    <property type="entry name" value="FAD-linked oxidoreductase"/>
    <property type="match status" value="1"/>
</dbReference>
<feature type="binding site" evidence="10">
    <location>
        <begin position="187"/>
        <end position="189"/>
    </location>
    <ligand>
        <name>FAD</name>
        <dbReference type="ChEBI" id="CHEBI:57692"/>
    </ligand>
</feature>
<evidence type="ECO:0000256" key="6">
    <source>
        <dbReference type="ARBA" id="ARBA00023002"/>
    </source>
</evidence>
<dbReference type="PANTHER" id="PTHR13914:SF0">
    <property type="entry name" value="PROLINE DEHYDROGENASE 1, MITOCHONDRIAL"/>
    <property type="match status" value="1"/>
</dbReference>
<evidence type="ECO:0000313" key="12">
    <source>
        <dbReference type="EMBL" id="ANE48530.1"/>
    </source>
</evidence>
<feature type="binding site" evidence="9">
    <location>
        <position position="289"/>
    </location>
    <ligand>
        <name>substrate</name>
    </ligand>
</feature>
<dbReference type="PATRIC" id="fig|1178515.4.peg.4482"/>
<name>A0A172TNC7_9BACL</name>
<evidence type="ECO:0000256" key="2">
    <source>
        <dbReference type="ARBA" id="ARBA00012695"/>
    </source>
</evidence>
<keyword evidence="13" id="KW-1185">Reference proteome</keyword>
<evidence type="ECO:0000256" key="7">
    <source>
        <dbReference type="ARBA" id="ARBA00023062"/>
    </source>
</evidence>
<comment type="cofactor">
    <cofactor evidence="10">
        <name>FAD</name>
        <dbReference type="ChEBI" id="CHEBI:57692"/>
    </cofactor>
    <text evidence="10">Binds 1 FAD per subunit.</text>
</comment>
<organism evidence="12 13">
    <name type="scientific">Paenibacillus swuensis</name>
    <dbReference type="NCBI Taxonomy" id="1178515"/>
    <lineage>
        <taxon>Bacteria</taxon>
        <taxon>Bacillati</taxon>
        <taxon>Bacillota</taxon>
        <taxon>Bacilli</taxon>
        <taxon>Bacillales</taxon>
        <taxon>Paenibacillaceae</taxon>
        <taxon>Paenibacillus</taxon>
    </lineage>
</organism>
<dbReference type="AlphaFoldDB" id="A0A172TNC7"/>
<dbReference type="InterPro" id="IPR029041">
    <property type="entry name" value="FAD-linked_oxidoreductase-like"/>
</dbReference>
<feature type="binding site" evidence="9">
    <location>
        <position position="98"/>
    </location>
    <ligand>
        <name>substrate</name>
    </ligand>
</feature>
<dbReference type="InterPro" id="IPR002872">
    <property type="entry name" value="Proline_DH_dom"/>
</dbReference>
<gene>
    <name evidence="12" type="ORF">SY83_22110</name>
</gene>
<evidence type="ECO:0000256" key="5">
    <source>
        <dbReference type="ARBA" id="ARBA00022827"/>
    </source>
</evidence>
<dbReference type="PIRSF" id="PIRSF000196">
    <property type="entry name" value="Pro_dehydrog"/>
    <property type="match status" value="1"/>
</dbReference>
<comment type="pathway">
    <text evidence="1">Amino-acid degradation; L-proline degradation into L-glutamate; L-glutamate from L-proline: step 1/2.</text>
</comment>
<keyword evidence="5 10" id="KW-0274">FAD</keyword>
<protein>
    <recommendedName>
        <fullName evidence="2">proline dehydrogenase</fullName>
        <ecNumber evidence="2">1.5.5.2</ecNumber>
    </recommendedName>
</protein>
<dbReference type="InterPro" id="IPR015659">
    <property type="entry name" value="Proline_oxidase"/>
</dbReference>
<evidence type="ECO:0000256" key="1">
    <source>
        <dbReference type="ARBA" id="ARBA00004739"/>
    </source>
</evidence>
<feature type="binding site" evidence="10">
    <location>
        <begin position="226"/>
        <end position="227"/>
    </location>
    <ligand>
        <name>FAD</name>
        <dbReference type="ChEBI" id="CHEBI:57692"/>
    </ligand>
</feature>
<feature type="binding site" evidence="10">
    <location>
        <position position="201"/>
    </location>
    <ligand>
        <name>FAD</name>
        <dbReference type="ChEBI" id="CHEBI:57692"/>
    </ligand>
</feature>
<feature type="binding site" evidence="10">
    <location>
        <position position="163"/>
    </location>
    <ligand>
        <name>FAD</name>
        <dbReference type="ChEBI" id="CHEBI:57692"/>
    </ligand>
</feature>
<keyword evidence="3" id="KW-0285">Flavoprotein</keyword>
<dbReference type="STRING" id="1178515.SY83_22110"/>
<keyword evidence="7" id="KW-0642">Proline metabolism</keyword>
<keyword evidence="4 10" id="KW-0547">Nucleotide-binding</keyword>
<feature type="binding site" evidence="9">
    <location>
        <position position="288"/>
    </location>
    <ligand>
        <name>substrate</name>
    </ligand>
</feature>
<proteinExistence type="predicted"/>
<evidence type="ECO:0000256" key="10">
    <source>
        <dbReference type="PIRSR" id="PIRSR000196-2"/>
    </source>
</evidence>
<accession>A0A172TNC7</accession>
<dbReference type="PANTHER" id="PTHR13914">
    <property type="entry name" value="PROLINE OXIDASE"/>
    <property type="match status" value="1"/>
</dbReference>
<dbReference type="InterPro" id="IPR008219">
    <property type="entry name" value="PRODH_bac_arc"/>
</dbReference>
<keyword evidence="6" id="KW-0560">Oxidoreductase</keyword>